<dbReference type="Proteomes" id="UP000447434">
    <property type="component" value="Chromosome 11"/>
</dbReference>
<feature type="region of interest" description="Disordered" evidence="1">
    <location>
        <begin position="1"/>
        <end position="21"/>
    </location>
</feature>
<dbReference type="PANTHER" id="PTHR31115">
    <property type="entry name" value="OS05G0107300 PROTEIN"/>
    <property type="match status" value="1"/>
</dbReference>
<feature type="compositionally biased region" description="Low complexity" evidence="1">
    <location>
        <begin position="47"/>
        <end position="60"/>
    </location>
</feature>
<feature type="compositionally biased region" description="Polar residues" evidence="1">
    <location>
        <begin position="105"/>
        <end position="115"/>
    </location>
</feature>
<proteinExistence type="predicted"/>
<feature type="compositionally biased region" description="Basic and acidic residues" evidence="1">
    <location>
        <begin position="369"/>
        <end position="380"/>
    </location>
</feature>
<evidence type="ECO:0000313" key="3">
    <source>
        <dbReference type="Proteomes" id="UP000447434"/>
    </source>
</evidence>
<feature type="compositionally biased region" description="Low complexity" evidence="1">
    <location>
        <begin position="489"/>
        <end position="511"/>
    </location>
</feature>
<feature type="compositionally biased region" description="Basic and acidic residues" evidence="1">
    <location>
        <begin position="1148"/>
        <end position="1164"/>
    </location>
</feature>
<accession>A0A6A4PT78</accession>
<feature type="region of interest" description="Disordered" evidence="1">
    <location>
        <begin position="40"/>
        <end position="60"/>
    </location>
</feature>
<reference evidence="3" key="1">
    <citation type="journal article" date="2020" name="Nat. Commun.">
        <title>Genome sequence of the cluster root forming white lupin.</title>
        <authorList>
            <person name="Hufnagel B."/>
            <person name="Marques A."/>
            <person name="Soriano A."/>
            <person name="Marques L."/>
            <person name="Divol F."/>
            <person name="Doumas P."/>
            <person name="Sallet E."/>
            <person name="Mancinotti D."/>
            <person name="Carrere S."/>
            <person name="Marande W."/>
            <person name="Arribat S."/>
            <person name="Keller J."/>
            <person name="Huneau C."/>
            <person name="Blein T."/>
            <person name="Aime D."/>
            <person name="Laguerre M."/>
            <person name="Taylor J."/>
            <person name="Schubert V."/>
            <person name="Nelson M."/>
            <person name="Geu-Flores F."/>
            <person name="Crespi M."/>
            <person name="Gallardo-Guerrero K."/>
            <person name="Delaux P.-M."/>
            <person name="Salse J."/>
            <person name="Berges H."/>
            <person name="Guyot R."/>
            <person name="Gouzy J."/>
            <person name="Peret B."/>
        </authorList>
    </citation>
    <scope>NUCLEOTIDE SEQUENCE [LARGE SCALE GENOMIC DNA]</scope>
    <source>
        <strain evidence="3">cv. Amiga</strain>
    </source>
</reference>
<dbReference type="EMBL" id="WOCE01000011">
    <property type="protein sequence ID" value="KAE9604693.1"/>
    <property type="molecule type" value="Genomic_DNA"/>
</dbReference>
<comment type="caution">
    <text evidence="2">The sequence shown here is derived from an EMBL/GenBank/DDBJ whole genome shotgun (WGS) entry which is preliminary data.</text>
</comment>
<feature type="compositionally biased region" description="Polar residues" evidence="1">
    <location>
        <begin position="1220"/>
        <end position="1229"/>
    </location>
</feature>
<gene>
    <name evidence="2" type="ORF">Lalb_Chr11g0074481</name>
</gene>
<dbReference type="PANTHER" id="PTHR31115:SF7">
    <property type="entry name" value="PLANT_F27B13-30 PROTEIN"/>
    <property type="match status" value="1"/>
</dbReference>
<feature type="compositionally biased region" description="Basic and acidic residues" evidence="1">
    <location>
        <begin position="314"/>
        <end position="325"/>
    </location>
</feature>
<feature type="compositionally biased region" description="Polar residues" evidence="1">
    <location>
        <begin position="355"/>
        <end position="368"/>
    </location>
</feature>
<feature type="compositionally biased region" description="Low complexity" evidence="1">
    <location>
        <begin position="1129"/>
        <end position="1145"/>
    </location>
</feature>
<feature type="region of interest" description="Disordered" evidence="1">
    <location>
        <begin position="103"/>
        <end position="122"/>
    </location>
</feature>
<sequence length="1308" mass="142494">MAASSKFDLSSRSPDRPLYNGQRGSYIAAALDRSGSFRESVENPVLSSLPNTSRSSSSTTQGDVMSFFNYVRFNKKLVDPEHKSNRQTDYKWHISAALGIPPDVSPSTSAKSKQFPSPVPEDITQIKDGLHANFRRGRERAKMFSEALSGFNKVFPSITSKKRSRAEGISNDHSTFTLNDRSVLGQSIGKVGVQGRAVTGGFEHDQKKSEERTKNVVPNKRTRTSLVDMDVRTKSPVKPSGTVGRDKEMLRVASNGVQSEERTLPIGDDGWEISKMKKKRSAIKSDGSPSSAIMKPVSTFHETKQGMQQRLITDARSKSSNDSHSLRPVVSNGSAGVGKSDGISPQTGLGIRASTPRSDQNNNSATNDRQVRPVNSDKEKVNFRAVTKATIRDNINSASLNSSAKTNTAVRAPRSGSGVAPKLSSVVHRAAVSNDWELSHCSTKPPAGVGTNNRKRVASARSSSPPIVPWQRPQKSSRTSRRTNFVPFVSSNDDSPASDSVSDVAANDLVSGVTRRMSGSSPQQIKLKGDSLSSAALSESEESGVAEIKPKEKRRKQEEIDQKAGLNVQKLSNLVHPTRKNKLVSGEEHGDGVRRQGRIGRSLPSTRSQIPIEKLGNMGTAKQLRSSRLGFEKSESKAGRPPSRKLSVRKAYARQKHTAISPAADFIVGSEDGHDELLAAVQGVINSAHVFSSPFWRQMEPFFSLINEDDVTYWKQKRILESRGLMSTPVPSYRDYREAVINGFGLIGCERDVRPGNQGGTGIVTEQLHVATGDHNAIPLCQRLISALISVDCGSESEDLNFDTYETELETDGELEMSSLDHHLRANYQFSCRSAYNDYRMNGKPEHIETESDIVDIPSTRLNSGFGSSVNGLLHDKALMPSLICSDLQYEALDLNDRLLLELQSTGISPALVPEMPQANDEGIGEDISRLEEHYIGQISKKKGLLDELLRSASVTNELQEKDFEHRALDKLVVMAYQRYMACWGPSPSGGKNSSSKVAKQAALGFVKRTLERCHQFEDAGKSCFNEPLFKDMLLAASSQLSIVRLLDDMEAESAKPYALSLEAGTAFMGSRKCPLQFSQNVENHGFISSDISPAINNSSEQNNGKEELWSNKVKKRELSLDDVGGAIGTSSAPSGIGSSLSSSTKGKRSERDRDGKGQNREVLSRNGTTKTGRPALSSAKGERKSKAKPKPKATQNSISVNCLLGKLSDQSKPVLPSASEPNEMSTNSKAKEKGKFGMGELDDDPETIDLSNLQLPGMDVLGEPGDLDGQGQDLGSWLNFEDDGLQDNDCMGLQIPMDDLSDLNMMV</sequence>
<feature type="region of interest" description="Disordered" evidence="1">
    <location>
        <begin position="402"/>
        <end position="423"/>
    </location>
</feature>
<evidence type="ECO:0000313" key="2">
    <source>
        <dbReference type="EMBL" id="KAE9604693.1"/>
    </source>
</evidence>
<organism evidence="2 3">
    <name type="scientific">Lupinus albus</name>
    <name type="common">White lupine</name>
    <name type="synonym">Lupinus termis</name>
    <dbReference type="NCBI Taxonomy" id="3870"/>
    <lineage>
        <taxon>Eukaryota</taxon>
        <taxon>Viridiplantae</taxon>
        <taxon>Streptophyta</taxon>
        <taxon>Embryophyta</taxon>
        <taxon>Tracheophyta</taxon>
        <taxon>Spermatophyta</taxon>
        <taxon>Magnoliopsida</taxon>
        <taxon>eudicotyledons</taxon>
        <taxon>Gunneridae</taxon>
        <taxon>Pentapetalae</taxon>
        <taxon>rosids</taxon>
        <taxon>fabids</taxon>
        <taxon>Fabales</taxon>
        <taxon>Fabaceae</taxon>
        <taxon>Papilionoideae</taxon>
        <taxon>50 kb inversion clade</taxon>
        <taxon>genistoids sensu lato</taxon>
        <taxon>core genistoids</taxon>
        <taxon>Genisteae</taxon>
        <taxon>Lupinus</taxon>
    </lineage>
</organism>
<name>A0A6A4PT78_LUPAL</name>
<feature type="region of interest" description="Disordered" evidence="1">
    <location>
        <begin position="314"/>
        <end position="380"/>
    </location>
</feature>
<feature type="region of interest" description="Disordered" evidence="1">
    <location>
        <begin position="1125"/>
        <end position="1235"/>
    </location>
</feature>
<keyword evidence="3" id="KW-1185">Reference proteome</keyword>
<evidence type="ECO:0000256" key="1">
    <source>
        <dbReference type="SAM" id="MobiDB-lite"/>
    </source>
</evidence>
<feature type="region of interest" description="Disordered" evidence="1">
    <location>
        <begin position="438"/>
        <end position="564"/>
    </location>
</feature>
<protein>
    <submittedName>
        <fullName evidence="2">Uncharacterized protein</fullName>
    </submittedName>
</protein>
<dbReference type="OrthoDB" id="1915143at2759"/>